<dbReference type="Pfam" id="PF07426">
    <property type="entry name" value="Dynactin_p22"/>
    <property type="match status" value="1"/>
</dbReference>
<gene>
    <name evidence="1" type="ORF">J437_LFUL003889</name>
</gene>
<dbReference type="GO" id="GO:0061640">
    <property type="term" value="P:cytoskeleton-dependent cytokinesis"/>
    <property type="evidence" value="ECO:0007669"/>
    <property type="project" value="InterPro"/>
</dbReference>
<reference evidence="1" key="2">
    <citation type="submission" date="2017-10" db="EMBL/GenBank/DDBJ databases">
        <title>Ladona fulva Genome sequencing and assembly.</title>
        <authorList>
            <person name="Murali S."/>
            <person name="Richards S."/>
            <person name="Bandaranaike D."/>
            <person name="Bellair M."/>
            <person name="Blankenburg K."/>
            <person name="Chao H."/>
            <person name="Dinh H."/>
            <person name="Doddapaneni H."/>
            <person name="Dugan-Rocha S."/>
            <person name="Elkadiri S."/>
            <person name="Gnanaolivu R."/>
            <person name="Hernandez B."/>
            <person name="Skinner E."/>
            <person name="Javaid M."/>
            <person name="Lee S."/>
            <person name="Li M."/>
            <person name="Ming W."/>
            <person name="Munidasa M."/>
            <person name="Muniz J."/>
            <person name="Nguyen L."/>
            <person name="Hughes D."/>
            <person name="Osuji N."/>
            <person name="Pu L.-L."/>
            <person name="Puazo M."/>
            <person name="Qu C."/>
            <person name="Quiroz J."/>
            <person name="Raj R."/>
            <person name="Weissenberger G."/>
            <person name="Xin Y."/>
            <person name="Zou X."/>
            <person name="Han Y."/>
            <person name="Worley K."/>
            <person name="Muzny D."/>
            <person name="Gibbs R."/>
        </authorList>
    </citation>
    <scope>NUCLEOTIDE SEQUENCE</scope>
    <source>
        <strain evidence="1">Sampled in the wild</strain>
    </source>
</reference>
<reference evidence="1" key="1">
    <citation type="submission" date="2013-04" db="EMBL/GenBank/DDBJ databases">
        <authorList>
            <person name="Qu J."/>
            <person name="Murali S.C."/>
            <person name="Bandaranaike D."/>
            <person name="Bellair M."/>
            <person name="Blankenburg K."/>
            <person name="Chao H."/>
            <person name="Dinh H."/>
            <person name="Doddapaneni H."/>
            <person name="Downs B."/>
            <person name="Dugan-Rocha S."/>
            <person name="Elkadiri S."/>
            <person name="Gnanaolivu R.D."/>
            <person name="Hernandez B."/>
            <person name="Javaid M."/>
            <person name="Jayaseelan J.C."/>
            <person name="Lee S."/>
            <person name="Li M."/>
            <person name="Ming W."/>
            <person name="Munidasa M."/>
            <person name="Muniz J."/>
            <person name="Nguyen L."/>
            <person name="Ongeri F."/>
            <person name="Osuji N."/>
            <person name="Pu L.-L."/>
            <person name="Puazo M."/>
            <person name="Qu C."/>
            <person name="Quiroz J."/>
            <person name="Raj R."/>
            <person name="Weissenberger G."/>
            <person name="Xin Y."/>
            <person name="Zou X."/>
            <person name="Han Y."/>
            <person name="Richards S."/>
            <person name="Worley K."/>
            <person name="Muzny D."/>
            <person name="Gibbs R."/>
        </authorList>
    </citation>
    <scope>NUCLEOTIDE SEQUENCE</scope>
    <source>
        <strain evidence="1">Sampled in the wild</strain>
    </source>
</reference>
<dbReference type="InterPro" id="IPR009991">
    <property type="entry name" value="DCTN3"/>
</dbReference>
<evidence type="ECO:0000313" key="2">
    <source>
        <dbReference type="Proteomes" id="UP000792457"/>
    </source>
</evidence>
<dbReference type="AlphaFoldDB" id="A0A8K0K639"/>
<accession>A0A8K0K639</accession>
<dbReference type="EMBL" id="KZ308371">
    <property type="protein sequence ID" value="KAG8228416.1"/>
    <property type="molecule type" value="Genomic_DNA"/>
</dbReference>
<dbReference type="OrthoDB" id="16729at2759"/>
<dbReference type="PANTHER" id="PTHR28360">
    <property type="entry name" value="DYNACTIN SUBUNIT 3"/>
    <property type="match status" value="1"/>
</dbReference>
<evidence type="ECO:0008006" key="3">
    <source>
        <dbReference type="Google" id="ProtNLM"/>
    </source>
</evidence>
<comment type="caution">
    <text evidence="1">The sequence shown here is derived from an EMBL/GenBank/DDBJ whole genome shotgun (WGS) entry which is preliminary data.</text>
</comment>
<sequence>MKAYVDPLDVLDARVKLLESRVLGKKGKVDVKSSVMDSIMVINTQIVNALAGREQVTTVLKRLDELEKYMDPSFGDINPLSLKAKLEVVQSMEGELEQNLKYYQRLQQLKSELDSEHIKNVPALKSKLDNLIVIELQNRERYEKVSKEIRDMIQQYNEIVSSLSKSFVKWDAALTKCEMDAQVKKPID</sequence>
<keyword evidence="2" id="KW-1185">Reference proteome</keyword>
<organism evidence="1 2">
    <name type="scientific">Ladona fulva</name>
    <name type="common">Scarce chaser dragonfly</name>
    <name type="synonym">Libellula fulva</name>
    <dbReference type="NCBI Taxonomy" id="123851"/>
    <lineage>
        <taxon>Eukaryota</taxon>
        <taxon>Metazoa</taxon>
        <taxon>Ecdysozoa</taxon>
        <taxon>Arthropoda</taxon>
        <taxon>Hexapoda</taxon>
        <taxon>Insecta</taxon>
        <taxon>Pterygota</taxon>
        <taxon>Palaeoptera</taxon>
        <taxon>Odonata</taxon>
        <taxon>Epiprocta</taxon>
        <taxon>Anisoptera</taxon>
        <taxon>Libelluloidea</taxon>
        <taxon>Libellulidae</taxon>
        <taxon>Ladona</taxon>
    </lineage>
</organism>
<name>A0A8K0K639_LADFU</name>
<dbReference type="PANTHER" id="PTHR28360:SF1">
    <property type="entry name" value="DYNACTIN SUBUNIT 3"/>
    <property type="match status" value="1"/>
</dbReference>
<dbReference type="GO" id="GO:0005869">
    <property type="term" value="C:dynactin complex"/>
    <property type="evidence" value="ECO:0007669"/>
    <property type="project" value="InterPro"/>
</dbReference>
<proteinExistence type="predicted"/>
<evidence type="ECO:0000313" key="1">
    <source>
        <dbReference type="EMBL" id="KAG8228416.1"/>
    </source>
</evidence>
<dbReference type="Proteomes" id="UP000792457">
    <property type="component" value="Unassembled WGS sequence"/>
</dbReference>
<protein>
    <recommendedName>
        <fullName evidence="3">Dynactin subunit 3</fullName>
    </recommendedName>
</protein>